<organism evidence="4 5">
    <name type="scientific">Papiliotrema laurentii</name>
    <name type="common">Cryptococcus laurentii</name>
    <dbReference type="NCBI Taxonomy" id="5418"/>
    <lineage>
        <taxon>Eukaryota</taxon>
        <taxon>Fungi</taxon>
        <taxon>Dikarya</taxon>
        <taxon>Basidiomycota</taxon>
        <taxon>Agaricomycotina</taxon>
        <taxon>Tremellomycetes</taxon>
        <taxon>Tremellales</taxon>
        <taxon>Rhynchogastremaceae</taxon>
        <taxon>Papiliotrema</taxon>
    </lineage>
</organism>
<feature type="compositionally biased region" description="Polar residues" evidence="1">
    <location>
        <begin position="314"/>
        <end position="329"/>
    </location>
</feature>
<evidence type="ECO:0000313" key="4">
    <source>
        <dbReference type="EMBL" id="KAK1920804.1"/>
    </source>
</evidence>
<evidence type="ECO:0000313" key="5">
    <source>
        <dbReference type="Proteomes" id="UP001182556"/>
    </source>
</evidence>
<feature type="region of interest" description="Disordered" evidence="1">
    <location>
        <begin position="284"/>
        <end position="329"/>
    </location>
</feature>
<keyword evidence="2" id="KW-0812">Transmembrane</keyword>
<feature type="transmembrane region" description="Helical" evidence="2">
    <location>
        <begin position="185"/>
        <end position="207"/>
    </location>
</feature>
<keyword evidence="2" id="KW-1133">Transmembrane helix</keyword>
<sequence>MLFDCIFFGIMAHQAILWASTFRTERLFIKIVVLWTVLVSTIRTGYNIWFLWYAFVQNFGIWRHWADSRKFMWEAVMDILIIPPVQVFYLERAYRLNRERKWIPMVILPIIALAIAGAIRTCVIQYNSEAQDLGPRLRKALPIWLVPTAVADILLTGLIIFGLVNSRTGWSATDRLVNRLIRTSFESQLPGTVLAIVYVIFYEIHYLNPWASAFWHLVISKVYVVCLLAVLNYRYTLRKVLDGSDLDTRHRTNSHNLSNRHHQETMQMDKIRVDTVVYEEAHESLEQNPGLNRQRLPDEESGHSSGCVKEDEFSSSTRLHHQTFSPVAK</sequence>
<feature type="transmembrane region" description="Helical" evidence="2">
    <location>
        <begin position="71"/>
        <end position="90"/>
    </location>
</feature>
<keyword evidence="2" id="KW-0472">Membrane</keyword>
<dbReference type="PANTHER" id="PTHR40465">
    <property type="entry name" value="CHROMOSOME 1, WHOLE GENOME SHOTGUN SEQUENCE"/>
    <property type="match status" value="1"/>
</dbReference>
<accession>A0AAD9FLJ3</accession>
<protein>
    <recommendedName>
        <fullName evidence="3">DUF6534 domain-containing protein</fullName>
    </recommendedName>
</protein>
<feature type="transmembrane region" description="Helical" evidence="2">
    <location>
        <begin position="213"/>
        <end position="231"/>
    </location>
</feature>
<feature type="transmembrane region" description="Helical" evidence="2">
    <location>
        <begin position="141"/>
        <end position="164"/>
    </location>
</feature>
<evidence type="ECO:0000259" key="3">
    <source>
        <dbReference type="Pfam" id="PF20152"/>
    </source>
</evidence>
<evidence type="ECO:0000256" key="1">
    <source>
        <dbReference type="SAM" id="MobiDB-lite"/>
    </source>
</evidence>
<proteinExistence type="predicted"/>
<feature type="domain" description="DUF6534" evidence="3">
    <location>
        <begin position="148"/>
        <end position="235"/>
    </location>
</feature>
<name>A0AAD9FLJ3_PAPLA</name>
<feature type="transmembrane region" description="Helical" evidence="2">
    <location>
        <begin position="6"/>
        <end position="24"/>
    </location>
</feature>
<dbReference type="PANTHER" id="PTHR40465:SF1">
    <property type="entry name" value="DUF6534 DOMAIN-CONTAINING PROTEIN"/>
    <property type="match status" value="1"/>
</dbReference>
<gene>
    <name evidence="4" type="ORF">DB88DRAFT_108041</name>
</gene>
<dbReference type="InterPro" id="IPR045339">
    <property type="entry name" value="DUF6534"/>
</dbReference>
<dbReference type="EMBL" id="JAODAN010000012">
    <property type="protein sequence ID" value="KAK1920804.1"/>
    <property type="molecule type" value="Genomic_DNA"/>
</dbReference>
<reference evidence="4" key="1">
    <citation type="submission" date="2023-02" db="EMBL/GenBank/DDBJ databases">
        <title>Identification and recombinant expression of a fungal hydrolase from Papiliotrema laurentii that hydrolyzes apple cutin and clears colloidal polyester polyurethane.</title>
        <authorList>
            <consortium name="DOE Joint Genome Institute"/>
            <person name="Roman V.A."/>
            <person name="Bojanowski C."/>
            <person name="Crable B.R."/>
            <person name="Wagner D.N."/>
            <person name="Hung C.S."/>
            <person name="Nadeau L.J."/>
            <person name="Schratz L."/>
            <person name="Haridas S."/>
            <person name="Pangilinan J."/>
            <person name="Lipzen A."/>
            <person name="Na H."/>
            <person name="Yan M."/>
            <person name="Ng V."/>
            <person name="Grigoriev I.V."/>
            <person name="Spatafora J.W."/>
            <person name="Barlow D."/>
            <person name="Biffinger J."/>
            <person name="Kelley-Loughnane N."/>
            <person name="Varaljay V.A."/>
            <person name="Crookes-Goodson W.J."/>
        </authorList>
    </citation>
    <scope>NUCLEOTIDE SEQUENCE</scope>
    <source>
        <strain evidence="4">5307AH</strain>
    </source>
</reference>
<feature type="transmembrane region" description="Helical" evidence="2">
    <location>
        <begin position="31"/>
        <end position="51"/>
    </location>
</feature>
<dbReference type="Proteomes" id="UP001182556">
    <property type="component" value="Unassembled WGS sequence"/>
</dbReference>
<dbReference type="AlphaFoldDB" id="A0AAD9FLJ3"/>
<comment type="caution">
    <text evidence="4">The sequence shown here is derived from an EMBL/GenBank/DDBJ whole genome shotgun (WGS) entry which is preliminary data.</text>
</comment>
<dbReference type="Pfam" id="PF20152">
    <property type="entry name" value="DUF6534"/>
    <property type="match status" value="1"/>
</dbReference>
<evidence type="ECO:0000256" key="2">
    <source>
        <dbReference type="SAM" id="Phobius"/>
    </source>
</evidence>
<feature type="transmembrane region" description="Helical" evidence="2">
    <location>
        <begin position="102"/>
        <end position="121"/>
    </location>
</feature>
<feature type="compositionally biased region" description="Basic and acidic residues" evidence="1">
    <location>
        <begin position="295"/>
        <end position="312"/>
    </location>
</feature>
<keyword evidence="5" id="KW-1185">Reference proteome</keyword>